<dbReference type="InterPro" id="IPR011009">
    <property type="entry name" value="Kinase-like_dom_sf"/>
</dbReference>
<organism evidence="10 11">
    <name type="scientific">Actinoplanes regularis</name>
    <dbReference type="NCBI Taxonomy" id="52697"/>
    <lineage>
        <taxon>Bacteria</taxon>
        <taxon>Bacillati</taxon>
        <taxon>Actinomycetota</taxon>
        <taxon>Actinomycetes</taxon>
        <taxon>Micromonosporales</taxon>
        <taxon>Micromonosporaceae</taxon>
        <taxon>Actinoplanes</taxon>
    </lineage>
</organism>
<evidence type="ECO:0000259" key="9">
    <source>
        <dbReference type="PROSITE" id="PS50011"/>
    </source>
</evidence>
<dbReference type="GO" id="GO:0004674">
    <property type="term" value="F:protein serine/threonine kinase activity"/>
    <property type="evidence" value="ECO:0007669"/>
    <property type="project" value="UniProtKB-KW"/>
</dbReference>
<feature type="domain" description="Protein kinase" evidence="9">
    <location>
        <begin position="18"/>
        <end position="274"/>
    </location>
</feature>
<keyword evidence="6 7" id="KW-0067">ATP-binding</keyword>
<dbReference type="PROSITE" id="PS50011">
    <property type="entry name" value="PROTEIN_KINASE_DOM"/>
    <property type="match status" value="1"/>
</dbReference>
<dbReference type="PANTHER" id="PTHR43289">
    <property type="entry name" value="MITOGEN-ACTIVATED PROTEIN KINASE KINASE KINASE 20-RELATED"/>
    <property type="match status" value="1"/>
</dbReference>
<dbReference type="CDD" id="cd14014">
    <property type="entry name" value="STKc_PknB_like"/>
    <property type="match status" value="1"/>
</dbReference>
<keyword evidence="4 7" id="KW-0547">Nucleotide-binding</keyword>
<dbReference type="Pfam" id="PF00069">
    <property type="entry name" value="Pkinase"/>
    <property type="match status" value="1"/>
</dbReference>
<evidence type="ECO:0000313" key="10">
    <source>
        <dbReference type="EMBL" id="SNS69340.1"/>
    </source>
</evidence>
<keyword evidence="5 10" id="KW-0418">Kinase</keyword>
<gene>
    <name evidence="10" type="ORF">SAMN06264365_12166</name>
</gene>
<accession>A0A239GJM6</accession>
<dbReference type="AlphaFoldDB" id="A0A239GJM6"/>
<dbReference type="SUPFAM" id="SSF56112">
    <property type="entry name" value="Protein kinase-like (PK-like)"/>
    <property type="match status" value="1"/>
</dbReference>
<dbReference type="Proteomes" id="UP000198415">
    <property type="component" value="Unassembled WGS sequence"/>
</dbReference>
<dbReference type="EC" id="2.7.11.1" evidence="1"/>
<keyword evidence="3" id="KW-0808">Transferase</keyword>
<evidence type="ECO:0000256" key="8">
    <source>
        <dbReference type="SAM" id="MobiDB-lite"/>
    </source>
</evidence>
<evidence type="ECO:0000256" key="1">
    <source>
        <dbReference type="ARBA" id="ARBA00012513"/>
    </source>
</evidence>
<evidence type="ECO:0000256" key="4">
    <source>
        <dbReference type="ARBA" id="ARBA00022741"/>
    </source>
</evidence>
<name>A0A239GJM6_9ACTN</name>
<dbReference type="InterPro" id="IPR017441">
    <property type="entry name" value="Protein_kinase_ATP_BS"/>
</dbReference>
<evidence type="ECO:0000256" key="6">
    <source>
        <dbReference type="ARBA" id="ARBA00022840"/>
    </source>
</evidence>
<dbReference type="PROSITE" id="PS00108">
    <property type="entry name" value="PROTEIN_KINASE_ST"/>
    <property type="match status" value="1"/>
</dbReference>
<dbReference type="InterPro" id="IPR000719">
    <property type="entry name" value="Prot_kinase_dom"/>
</dbReference>
<evidence type="ECO:0000313" key="11">
    <source>
        <dbReference type="Proteomes" id="UP000198415"/>
    </source>
</evidence>
<evidence type="ECO:0000256" key="5">
    <source>
        <dbReference type="ARBA" id="ARBA00022777"/>
    </source>
</evidence>
<dbReference type="SMART" id="SM00220">
    <property type="entry name" value="S_TKc"/>
    <property type="match status" value="1"/>
</dbReference>
<feature type="binding site" evidence="7">
    <location>
        <position position="47"/>
    </location>
    <ligand>
        <name>ATP</name>
        <dbReference type="ChEBI" id="CHEBI:30616"/>
    </ligand>
</feature>
<dbReference type="Gene3D" id="1.10.510.10">
    <property type="entry name" value="Transferase(Phosphotransferase) domain 1"/>
    <property type="match status" value="1"/>
</dbReference>
<dbReference type="GO" id="GO:0005524">
    <property type="term" value="F:ATP binding"/>
    <property type="evidence" value="ECO:0007669"/>
    <property type="project" value="UniProtKB-UniRule"/>
</dbReference>
<sequence length="529" mass="57101">MGTSNGMPDAPSPLAGRYRLGEHLGRGGMGQVWRADDDTLEREVAVKRIDLPEELAEGDAAVRRSLREARAAARLSHPNVVQVYDVLSLEDRTWIVMEYVPSRSLRQVIAEDGPLDAYRVARIGLDLLAALRAAHRAGVQHRDVKPANVLLAHDGRVLLTDFGIAALDDDILTSKSDALVGSPPYMAPERARFGTSGTPADLWGLGATLYAAVEGQSPFQRTSTMATLAALATEEPDPPRHAGPLRPVLDGLLRKDPAQRMEAEEAERLLRQTVAALDGSAARPVTVPKPRIPADDAIRPRFPGVPEARRTRLIALAAAVVALLGGLAAFVVNRSPSGSAADVAATTAPAATAGGSKPTSVSVPPSPASNPSRSTASKRPPLPAGWSVWTDDTGFSVYLPDGWSPQKKRGTMQYFRDGKGHVLGIDQTTKPKSNPVADWESQSKSRVRGGDFPGYRRIKIESVDYFKKAADWEFTFNGGGTRQHVNNRGVVTSAHHAYGLWFQTPDSDWEKYRKDVLETVFLSFVPAKA</sequence>
<dbReference type="Gene3D" id="3.30.200.20">
    <property type="entry name" value="Phosphorylase Kinase, domain 1"/>
    <property type="match status" value="1"/>
</dbReference>
<feature type="region of interest" description="Disordered" evidence="8">
    <location>
        <begin position="350"/>
        <end position="385"/>
    </location>
</feature>
<evidence type="ECO:0000256" key="2">
    <source>
        <dbReference type="ARBA" id="ARBA00022527"/>
    </source>
</evidence>
<keyword evidence="2 10" id="KW-0723">Serine/threonine-protein kinase</keyword>
<dbReference type="EMBL" id="FZNR01000021">
    <property type="protein sequence ID" value="SNS69340.1"/>
    <property type="molecule type" value="Genomic_DNA"/>
</dbReference>
<proteinExistence type="predicted"/>
<protein>
    <recommendedName>
        <fullName evidence="1">non-specific serine/threonine protein kinase</fullName>
        <ecNumber evidence="1">2.7.11.1</ecNumber>
    </recommendedName>
</protein>
<reference evidence="10 11" key="1">
    <citation type="submission" date="2017-06" db="EMBL/GenBank/DDBJ databases">
        <authorList>
            <person name="Kim H.J."/>
            <person name="Triplett B.A."/>
        </authorList>
    </citation>
    <scope>NUCLEOTIDE SEQUENCE [LARGE SCALE GENOMIC DNA]</scope>
    <source>
        <strain evidence="10 11">DSM 43151</strain>
    </source>
</reference>
<dbReference type="InterPro" id="IPR008271">
    <property type="entry name" value="Ser/Thr_kinase_AS"/>
</dbReference>
<evidence type="ECO:0000256" key="3">
    <source>
        <dbReference type="ARBA" id="ARBA00022679"/>
    </source>
</evidence>
<keyword evidence="11" id="KW-1185">Reference proteome</keyword>
<dbReference type="PANTHER" id="PTHR43289:SF6">
    <property type="entry name" value="SERINE_THREONINE-PROTEIN KINASE NEKL-3"/>
    <property type="match status" value="1"/>
</dbReference>
<evidence type="ECO:0000256" key="7">
    <source>
        <dbReference type="PROSITE-ProRule" id="PRU10141"/>
    </source>
</evidence>
<dbReference type="PROSITE" id="PS00107">
    <property type="entry name" value="PROTEIN_KINASE_ATP"/>
    <property type="match status" value="1"/>
</dbReference>
<feature type="compositionally biased region" description="Low complexity" evidence="8">
    <location>
        <begin position="350"/>
        <end position="377"/>
    </location>
</feature>